<accession>A0A366XYT0</accession>
<dbReference type="EMBL" id="QOCW01000001">
    <property type="protein sequence ID" value="RBW71312.1"/>
    <property type="molecule type" value="Genomic_DNA"/>
</dbReference>
<keyword evidence="2" id="KW-1185">Reference proteome</keyword>
<dbReference type="OrthoDB" id="2921410at2"/>
<gene>
    <name evidence="1" type="ORF">DS031_00745</name>
</gene>
<proteinExistence type="predicted"/>
<protein>
    <submittedName>
        <fullName evidence="1">Uncharacterized protein</fullName>
    </submittedName>
</protein>
<comment type="caution">
    <text evidence="1">The sequence shown here is derived from an EMBL/GenBank/DDBJ whole genome shotgun (WGS) entry which is preliminary data.</text>
</comment>
<sequence length="59" mass="7014">MQIHCDGCGKVMNEHEILHMVNLGKWYCGHSYCLENLEEKLSAVRFIEWAWMWGDGWEV</sequence>
<dbReference type="RefSeq" id="WP_113804017.1">
    <property type="nucleotide sequence ID" value="NZ_QOCW01000001.1"/>
</dbReference>
<dbReference type="AlphaFoldDB" id="A0A366XYT0"/>
<reference evidence="1 2" key="1">
    <citation type="submission" date="2018-07" db="EMBL/GenBank/DDBJ databases">
        <title>Lottiidibacillus patelloidae gen. nov., sp. nov., isolated from the intestinal tract of a marine limpet and the reclassification of B. taeanensis BH030017T, B. algicola KMM 3737T and B. hwajinpoensis SW-72T as genus Lottiidibacillus.</title>
        <authorList>
            <person name="Liu R."/>
            <person name="Huang Z."/>
        </authorList>
    </citation>
    <scope>NUCLEOTIDE SEQUENCE [LARGE SCALE GENOMIC DNA]</scope>
    <source>
        <strain evidence="1 2">BH030017</strain>
    </source>
</reference>
<name>A0A366XYT0_9BACI</name>
<organism evidence="1 2">
    <name type="scientific">Bacillus taeanensis</name>
    <dbReference type="NCBI Taxonomy" id="273032"/>
    <lineage>
        <taxon>Bacteria</taxon>
        <taxon>Bacillati</taxon>
        <taxon>Bacillota</taxon>
        <taxon>Bacilli</taxon>
        <taxon>Bacillales</taxon>
        <taxon>Bacillaceae</taxon>
        <taxon>Bacillus</taxon>
    </lineage>
</organism>
<evidence type="ECO:0000313" key="2">
    <source>
        <dbReference type="Proteomes" id="UP000253314"/>
    </source>
</evidence>
<dbReference type="Proteomes" id="UP000253314">
    <property type="component" value="Unassembled WGS sequence"/>
</dbReference>
<evidence type="ECO:0000313" key="1">
    <source>
        <dbReference type="EMBL" id="RBW71312.1"/>
    </source>
</evidence>